<evidence type="ECO:0000259" key="6">
    <source>
        <dbReference type="Pfam" id="PF04588"/>
    </source>
</evidence>
<feature type="domain" description="HIG1" evidence="6">
    <location>
        <begin position="31"/>
        <end position="77"/>
    </location>
</feature>
<keyword evidence="3 5" id="KW-1133">Transmembrane helix</keyword>
<name>A0A670JEZ9_PODMU</name>
<dbReference type="PANTHER" id="PTHR12297">
    <property type="entry name" value="HYPOXIA-INDUCBILE GENE 1 HIG1 -RELATED"/>
    <property type="match status" value="1"/>
</dbReference>
<dbReference type="InterPro" id="IPR050355">
    <property type="entry name" value="RCF1"/>
</dbReference>
<dbReference type="GeneTree" id="ENSGT00940000161778"/>
<evidence type="ECO:0000313" key="7">
    <source>
        <dbReference type="Ensembl" id="ENSPMRP00000022961.1"/>
    </source>
</evidence>
<comment type="subcellular location">
    <subcellularLocation>
        <location evidence="1">Mitochondrion membrane</location>
    </subcellularLocation>
</comment>
<reference evidence="7" key="3">
    <citation type="submission" date="2025-09" db="UniProtKB">
        <authorList>
            <consortium name="Ensembl"/>
        </authorList>
    </citation>
    <scope>IDENTIFICATION</scope>
</reference>
<evidence type="ECO:0000313" key="8">
    <source>
        <dbReference type="Proteomes" id="UP000472272"/>
    </source>
</evidence>
<dbReference type="Ensembl" id="ENSPMRT00000024389.1">
    <property type="protein sequence ID" value="ENSPMRP00000022961.1"/>
    <property type="gene ID" value="ENSPMRG00000014907.1"/>
</dbReference>
<evidence type="ECO:0000256" key="4">
    <source>
        <dbReference type="ARBA" id="ARBA00023136"/>
    </source>
</evidence>
<evidence type="ECO:0000256" key="1">
    <source>
        <dbReference type="ARBA" id="ARBA00004325"/>
    </source>
</evidence>
<dbReference type="PANTHER" id="PTHR12297:SF9">
    <property type="entry name" value="HIG1 DOMAIN FAMILY MEMBER 1B"/>
    <property type="match status" value="1"/>
</dbReference>
<evidence type="ECO:0000256" key="2">
    <source>
        <dbReference type="ARBA" id="ARBA00022692"/>
    </source>
</evidence>
<dbReference type="AlphaFoldDB" id="A0A670JEZ9"/>
<dbReference type="GO" id="GO:0031966">
    <property type="term" value="C:mitochondrial membrane"/>
    <property type="evidence" value="ECO:0007669"/>
    <property type="project" value="UniProtKB-SubCell"/>
</dbReference>
<proteinExistence type="predicted"/>
<dbReference type="Proteomes" id="UP000472272">
    <property type="component" value="Chromosome 13"/>
</dbReference>
<dbReference type="Pfam" id="PF04588">
    <property type="entry name" value="HIG_1_N"/>
    <property type="match status" value="1"/>
</dbReference>
<reference evidence="7" key="2">
    <citation type="submission" date="2025-08" db="UniProtKB">
        <authorList>
            <consortium name="Ensembl"/>
        </authorList>
    </citation>
    <scope>IDENTIFICATION</scope>
</reference>
<feature type="transmembrane region" description="Helical" evidence="5">
    <location>
        <begin position="22"/>
        <end position="45"/>
    </location>
</feature>
<organism evidence="7 8">
    <name type="scientific">Podarcis muralis</name>
    <name type="common">Wall lizard</name>
    <name type="synonym">Lacerta muralis</name>
    <dbReference type="NCBI Taxonomy" id="64176"/>
    <lineage>
        <taxon>Eukaryota</taxon>
        <taxon>Metazoa</taxon>
        <taxon>Chordata</taxon>
        <taxon>Craniata</taxon>
        <taxon>Vertebrata</taxon>
        <taxon>Euteleostomi</taxon>
        <taxon>Lepidosauria</taxon>
        <taxon>Squamata</taxon>
        <taxon>Bifurcata</taxon>
        <taxon>Unidentata</taxon>
        <taxon>Episquamata</taxon>
        <taxon>Laterata</taxon>
        <taxon>Lacertibaenia</taxon>
        <taxon>Lacertidae</taxon>
        <taxon>Podarcis</taxon>
    </lineage>
</organism>
<reference evidence="7 8" key="1">
    <citation type="journal article" date="2019" name="Proc. Natl. Acad. Sci. U.S.A.">
        <title>Regulatory changes in pterin and carotenoid genes underlie balanced color polymorphisms in the wall lizard.</title>
        <authorList>
            <person name="Andrade P."/>
            <person name="Pinho C."/>
            <person name="Perez I de Lanuza G."/>
            <person name="Afonso S."/>
            <person name="Brejcha J."/>
            <person name="Rubin C.J."/>
            <person name="Wallerman O."/>
            <person name="Pereira P."/>
            <person name="Sabatino S.J."/>
            <person name="Bellati A."/>
            <person name="Pellitteri-Rosa D."/>
            <person name="Bosakova Z."/>
            <person name="Bunikis I."/>
            <person name="Carretero M.A."/>
            <person name="Feiner N."/>
            <person name="Marsik P."/>
            <person name="Pauperio F."/>
            <person name="Salvi D."/>
            <person name="Soler L."/>
            <person name="While G.M."/>
            <person name="Uller T."/>
            <person name="Font E."/>
            <person name="Andersson L."/>
            <person name="Carneiro M."/>
        </authorList>
    </citation>
    <scope>NUCLEOTIDE SEQUENCE</scope>
</reference>
<gene>
    <name evidence="7" type="primary">HIGD1B</name>
</gene>
<dbReference type="GO" id="GO:0097250">
    <property type="term" value="P:mitochondrial respirasome assembly"/>
    <property type="evidence" value="ECO:0007669"/>
    <property type="project" value="TreeGrafter"/>
</dbReference>
<keyword evidence="4 5" id="KW-0472">Membrane</keyword>
<keyword evidence="2 5" id="KW-0812">Transmembrane</keyword>
<sequence>SHAGHMRGGTGYWTCTGTSSELWFYGFFDLAGMMGFVVVAAYGIYRLKARGSMKMSVHLIHTRVAAQACVVGAITLGKHPSQFAEHAN</sequence>
<keyword evidence="8" id="KW-1185">Reference proteome</keyword>
<evidence type="ECO:0000256" key="5">
    <source>
        <dbReference type="SAM" id="Phobius"/>
    </source>
</evidence>
<dbReference type="InterPro" id="IPR007667">
    <property type="entry name" value="Hypoxia_induced_domain"/>
</dbReference>
<accession>A0A670JEZ9</accession>
<evidence type="ECO:0000256" key="3">
    <source>
        <dbReference type="ARBA" id="ARBA00022989"/>
    </source>
</evidence>
<protein>
    <submittedName>
        <fullName evidence="7">HIG1 hypoxia inducible domain family member 1B</fullName>
    </submittedName>
</protein>
<dbReference type="Gene3D" id="6.10.140.1320">
    <property type="match status" value="1"/>
</dbReference>